<dbReference type="GO" id="GO:0016811">
    <property type="term" value="F:hydrolase activity, acting on carbon-nitrogen (but not peptide) bonds, in linear amides"/>
    <property type="evidence" value="ECO:0007669"/>
    <property type="project" value="TreeGrafter"/>
</dbReference>
<dbReference type="PANTHER" id="PTHR12993:SF29">
    <property type="entry name" value="BLR3841 PROTEIN"/>
    <property type="match status" value="1"/>
</dbReference>
<protein>
    <recommendedName>
        <fullName evidence="2">LmbE-like protein</fullName>
    </recommendedName>
</protein>
<dbReference type="InterPro" id="IPR024078">
    <property type="entry name" value="LmbE-like_dom_sf"/>
</dbReference>
<dbReference type="InterPro" id="IPR003737">
    <property type="entry name" value="GlcNAc_PI_deacetylase-related"/>
</dbReference>
<proteinExistence type="predicted"/>
<dbReference type="PANTHER" id="PTHR12993">
    <property type="entry name" value="N-ACETYLGLUCOSAMINYL-PHOSPHATIDYLINOSITOL DE-N-ACETYLASE-RELATED"/>
    <property type="match status" value="1"/>
</dbReference>
<dbReference type="EMBL" id="UOFP01000112">
    <property type="protein sequence ID" value="VAW85856.1"/>
    <property type="molecule type" value="Genomic_DNA"/>
</dbReference>
<name>A0A3B0ZZ48_9ZZZZ</name>
<organism evidence="1">
    <name type="scientific">hydrothermal vent metagenome</name>
    <dbReference type="NCBI Taxonomy" id="652676"/>
    <lineage>
        <taxon>unclassified sequences</taxon>
        <taxon>metagenomes</taxon>
        <taxon>ecological metagenomes</taxon>
    </lineage>
</organism>
<dbReference type="SUPFAM" id="SSF102588">
    <property type="entry name" value="LmbE-like"/>
    <property type="match status" value="1"/>
</dbReference>
<evidence type="ECO:0008006" key="2">
    <source>
        <dbReference type="Google" id="ProtNLM"/>
    </source>
</evidence>
<dbReference type="Pfam" id="PF02585">
    <property type="entry name" value="PIG-L"/>
    <property type="match status" value="1"/>
</dbReference>
<reference evidence="1" key="1">
    <citation type="submission" date="2018-06" db="EMBL/GenBank/DDBJ databases">
        <authorList>
            <person name="Zhirakovskaya E."/>
        </authorList>
    </citation>
    <scope>NUCLEOTIDE SEQUENCE</scope>
</reference>
<evidence type="ECO:0000313" key="1">
    <source>
        <dbReference type="EMBL" id="VAW85856.1"/>
    </source>
</evidence>
<accession>A0A3B0ZZ48</accession>
<dbReference type="Gene3D" id="3.40.50.10320">
    <property type="entry name" value="LmbE-like"/>
    <property type="match status" value="1"/>
</dbReference>
<gene>
    <name evidence="1" type="ORF">MNBD_GAMMA18-2351</name>
</gene>
<feature type="non-terminal residue" evidence="1">
    <location>
        <position position="183"/>
    </location>
</feature>
<dbReference type="AlphaFoldDB" id="A0A3B0ZZ48"/>
<sequence length="183" mass="20428">MNKHCSLFNTIPASPPSLLELNLFERVIIFIPHPDDESLGCGGLINQLHQQNTPTLIVLVSDGSGAGELEKNTAQKRQQEFKNALALLSPSCEIECWNLPDGSLNQVLDLSHKIEESITHFSATNVIAPWLKDMHPDHAIVGENAYQVIQTISTVQNILFYEVWTPVQTNRVLDISQNYSVKQ</sequence>